<reference evidence="2" key="1">
    <citation type="journal article" date="2020" name="Stud. Mycol.">
        <title>101 Dothideomycetes genomes: a test case for predicting lifestyles and emergence of pathogens.</title>
        <authorList>
            <person name="Haridas S."/>
            <person name="Albert R."/>
            <person name="Binder M."/>
            <person name="Bloem J."/>
            <person name="Labutti K."/>
            <person name="Salamov A."/>
            <person name="Andreopoulos B."/>
            <person name="Baker S."/>
            <person name="Barry K."/>
            <person name="Bills G."/>
            <person name="Bluhm B."/>
            <person name="Cannon C."/>
            <person name="Castanera R."/>
            <person name="Culley D."/>
            <person name="Daum C."/>
            <person name="Ezra D."/>
            <person name="Gonzalez J."/>
            <person name="Henrissat B."/>
            <person name="Kuo A."/>
            <person name="Liang C."/>
            <person name="Lipzen A."/>
            <person name="Lutzoni F."/>
            <person name="Magnuson J."/>
            <person name="Mondo S."/>
            <person name="Nolan M."/>
            <person name="Ohm R."/>
            <person name="Pangilinan J."/>
            <person name="Park H.-J."/>
            <person name="Ramirez L."/>
            <person name="Alfaro M."/>
            <person name="Sun H."/>
            <person name="Tritt A."/>
            <person name="Yoshinaga Y."/>
            <person name="Zwiers L.-H."/>
            <person name="Turgeon B."/>
            <person name="Goodwin S."/>
            <person name="Spatafora J."/>
            <person name="Crous P."/>
            <person name="Grigoriev I."/>
        </authorList>
    </citation>
    <scope>NUCLEOTIDE SEQUENCE</scope>
    <source>
        <strain evidence="2">CBS 379.55</strain>
    </source>
</reference>
<sequence>MPKCPPDAKTPPLRSSGPRSGAGPKHQLWAGGLAARLANVSGRAGRKPVAHQKEGSATTVHSRWHARNATVSGCWCEGPAAIVAPVLVAALKHLFYCRHLDILVAFFQQAAHETVWMEQQQHTMSRAIPRYSEHNCEHLKVLTGSTGYHETCDFHHWSLAAHNPDMTLSLLSRRLHDRSITDSRILYCGSPRLSQVDTPLAHISLPPSPAINRGPCPAYLIVPASRAMLGAVVDIQSESSTPGKCGTGDVAQVALATAGHVSESLCHSVRLSKCCLGCQMHLANLSPSHHLLDSHRPASPMQTRGQLAVASAAISLRFYYFTFHSRATCRGTGFPFCGPFCSGLSSRRAGMHTLSVIPQHQQSS</sequence>
<feature type="region of interest" description="Disordered" evidence="1">
    <location>
        <begin position="1"/>
        <end position="25"/>
    </location>
</feature>
<accession>A0A6A6JY98</accession>
<dbReference type="EMBL" id="ML986484">
    <property type="protein sequence ID" value="KAF2281572.1"/>
    <property type="molecule type" value="Genomic_DNA"/>
</dbReference>
<dbReference type="RefSeq" id="XP_033659109.1">
    <property type="nucleotide sequence ID" value="XM_033802540.1"/>
</dbReference>
<organism evidence="2 3">
    <name type="scientific">Westerdykella ornata</name>
    <dbReference type="NCBI Taxonomy" id="318751"/>
    <lineage>
        <taxon>Eukaryota</taxon>
        <taxon>Fungi</taxon>
        <taxon>Dikarya</taxon>
        <taxon>Ascomycota</taxon>
        <taxon>Pezizomycotina</taxon>
        <taxon>Dothideomycetes</taxon>
        <taxon>Pleosporomycetidae</taxon>
        <taxon>Pleosporales</taxon>
        <taxon>Sporormiaceae</taxon>
        <taxon>Westerdykella</taxon>
    </lineage>
</organism>
<name>A0A6A6JY98_WESOR</name>
<keyword evidence="3" id="KW-1185">Reference proteome</keyword>
<protein>
    <submittedName>
        <fullName evidence="2">Uncharacterized protein</fullName>
    </submittedName>
</protein>
<proteinExistence type="predicted"/>
<dbReference type="Proteomes" id="UP000800097">
    <property type="component" value="Unassembled WGS sequence"/>
</dbReference>
<gene>
    <name evidence="2" type="ORF">EI97DRAFT_498130</name>
</gene>
<dbReference type="GeneID" id="54555715"/>
<evidence type="ECO:0000313" key="3">
    <source>
        <dbReference type="Proteomes" id="UP000800097"/>
    </source>
</evidence>
<dbReference type="AlphaFoldDB" id="A0A6A6JY98"/>
<evidence type="ECO:0000313" key="2">
    <source>
        <dbReference type="EMBL" id="KAF2281572.1"/>
    </source>
</evidence>
<evidence type="ECO:0000256" key="1">
    <source>
        <dbReference type="SAM" id="MobiDB-lite"/>
    </source>
</evidence>